<keyword evidence="1" id="KW-0805">Transcription regulation</keyword>
<dbReference type="SUPFAM" id="SSF48498">
    <property type="entry name" value="Tetracyclin repressor-like, C-terminal domain"/>
    <property type="match status" value="1"/>
</dbReference>
<evidence type="ECO:0000256" key="2">
    <source>
        <dbReference type="ARBA" id="ARBA00023125"/>
    </source>
</evidence>
<keyword evidence="3" id="KW-0804">Transcription</keyword>
<evidence type="ECO:0000256" key="4">
    <source>
        <dbReference type="PROSITE-ProRule" id="PRU00335"/>
    </source>
</evidence>
<gene>
    <name evidence="6" type="ORF">ACFOFO_01965</name>
</gene>
<dbReference type="SUPFAM" id="SSF46689">
    <property type="entry name" value="Homeodomain-like"/>
    <property type="match status" value="1"/>
</dbReference>
<reference evidence="7" key="1">
    <citation type="journal article" date="2019" name="Int. J. Syst. Evol. Microbiol.">
        <title>The Global Catalogue of Microorganisms (GCM) 10K type strain sequencing project: providing services to taxonomists for standard genome sequencing and annotation.</title>
        <authorList>
            <consortium name="The Broad Institute Genomics Platform"/>
            <consortium name="The Broad Institute Genome Sequencing Center for Infectious Disease"/>
            <person name="Wu L."/>
            <person name="Ma J."/>
        </authorList>
    </citation>
    <scope>NUCLEOTIDE SEQUENCE [LARGE SCALE GENOMIC DNA]</scope>
    <source>
        <strain evidence="7">KCTC 42986</strain>
    </source>
</reference>
<dbReference type="Gene3D" id="1.10.357.10">
    <property type="entry name" value="Tetracycline Repressor, domain 2"/>
    <property type="match status" value="1"/>
</dbReference>
<dbReference type="Pfam" id="PF00440">
    <property type="entry name" value="TetR_N"/>
    <property type="match status" value="1"/>
</dbReference>
<dbReference type="PANTHER" id="PTHR47506:SF3">
    <property type="entry name" value="HTH-TYPE TRANSCRIPTIONAL REGULATOR LMRA"/>
    <property type="match status" value="1"/>
</dbReference>
<dbReference type="InterPro" id="IPR036271">
    <property type="entry name" value="Tet_transcr_reg_TetR-rel_C_sf"/>
</dbReference>
<proteinExistence type="predicted"/>
<evidence type="ECO:0000256" key="1">
    <source>
        <dbReference type="ARBA" id="ARBA00023015"/>
    </source>
</evidence>
<comment type="caution">
    <text evidence="6">The sequence shown here is derived from an EMBL/GenBank/DDBJ whole genome shotgun (WGS) entry which is preliminary data.</text>
</comment>
<accession>A0ABV7EXW3</accession>
<feature type="domain" description="HTH tetR-type" evidence="5">
    <location>
        <begin position="4"/>
        <end position="64"/>
    </location>
</feature>
<dbReference type="PANTHER" id="PTHR47506">
    <property type="entry name" value="TRANSCRIPTIONAL REGULATORY PROTEIN"/>
    <property type="match status" value="1"/>
</dbReference>
<keyword evidence="7" id="KW-1185">Reference proteome</keyword>
<evidence type="ECO:0000313" key="7">
    <source>
        <dbReference type="Proteomes" id="UP001595530"/>
    </source>
</evidence>
<evidence type="ECO:0000256" key="3">
    <source>
        <dbReference type="ARBA" id="ARBA00023163"/>
    </source>
</evidence>
<organism evidence="6 7">
    <name type="scientific">Undibacterium arcticum</name>
    <dbReference type="NCBI Taxonomy" id="1762892"/>
    <lineage>
        <taxon>Bacteria</taxon>
        <taxon>Pseudomonadati</taxon>
        <taxon>Pseudomonadota</taxon>
        <taxon>Betaproteobacteria</taxon>
        <taxon>Burkholderiales</taxon>
        <taxon>Oxalobacteraceae</taxon>
        <taxon>Undibacterium</taxon>
    </lineage>
</organism>
<sequence>MAINQTRDDMVDSIISVFRSEGYEGASLAKLSEATGLGRSSLYHHFPMGKEDMANAALDRLGILMGGDILGPLAGPGSARQRLADFGAKISGFYADGRQPCLLDVFSVGDAARLFQDRLRQTNRAFIQAITDLAASTGASPAEAARRGEDALIAIEGALIVSRGLASSDPFRRVLAELPDRVLGTEK</sequence>
<evidence type="ECO:0000259" key="5">
    <source>
        <dbReference type="PROSITE" id="PS50977"/>
    </source>
</evidence>
<dbReference type="InterPro" id="IPR001647">
    <property type="entry name" value="HTH_TetR"/>
</dbReference>
<protein>
    <submittedName>
        <fullName evidence="6">TetR/AcrR family transcriptional regulator</fullName>
    </submittedName>
</protein>
<keyword evidence="2 4" id="KW-0238">DNA-binding</keyword>
<feature type="DNA-binding region" description="H-T-H motif" evidence="4">
    <location>
        <begin position="27"/>
        <end position="46"/>
    </location>
</feature>
<dbReference type="EMBL" id="JBHRTP010000006">
    <property type="protein sequence ID" value="MFC3106738.1"/>
    <property type="molecule type" value="Genomic_DNA"/>
</dbReference>
<dbReference type="RefSeq" id="WP_390322947.1">
    <property type="nucleotide sequence ID" value="NZ_JBHRTP010000006.1"/>
</dbReference>
<dbReference type="Proteomes" id="UP001595530">
    <property type="component" value="Unassembled WGS sequence"/>
</dbReference>
<dbReference type="PROSITE" id="PS50977">
    <property type="entry name" value="HTH_TETR_2"/>
    <property type="match status" value="1"/>
</dbReference>
<evidence type="ECO:0000313" key="6">
    <source>
        <dbReference type="EMBL" id="MFC3106738.1"/>
    </source>
</evidence>
<name>A0ABV7EXW3_9BURK</name>
<dbReference type="InterPro" id="IPR009057">
    <property type="entry name" value="Homeodomain-like_sf"/>
</dbReference>